<dbReference type="InterPro" id="IPR029039">
    <property type="entry name" value="Flavoprotein-like_sf"/>
</dbReference>
<proteinExistence type="predicted"/>
<evidence type="ECO:0000259" key="1">
    <source>
        <dbReference type="Pfam" id="PF03358"/>
    </source>
</evidence>
<dbReference type="Pfam" id="PF03358">
    <property type="entry name" value="FMN_red"/>
    <property type="match status" value="1"/>
</dbReference>
<dbReference type="SUPFAM" id="SSF52218">
    <property type="entry name" value="Flavoproteins"/>
    <property type="match status" value="1"/>
</dbReference>
<dbReference type="EMBL" id="JAJVCN010000001">
    <property type="protein sequence ID" value="MCE7001621.1"/>
    <property type="molecule type" value="Genomic_DNA"/>
</dbReference>
<reference evidence="2 3" key="1">
    <citation type="submission" date="2021-12" db="EMBL/GenBank/DDBJ databases">
        <title>Genome sequence of Kibdelosporangium philippinense ATCC 49844.</title>
        <authorList>
            <person name="Fedorov E.A."/>
            <person name="Omeragic M."/>
            <person name="Shalygina K.F."/>
            <person name="Maclea K.S."/>
        </authorList>
    </citation>
    <scope>NUCLEOTIDE SEQUENCE [LARGE SCALE GENOMIC DNA]</scope>
    <source>
        <strain evidence="2 3">ATCC 49844</strain>
    </source>
</reference>
<keyword evidence="3" id="KW-1185">Reference proteome</keyword>
<dbReference type="InterPro" id="IPR005025">
    <property type="entry name" value="FMN_Rdtase-like_dom"/>
</dbReference>
<protein>
    <recommendedName>
        <fullName evidence="1">NADPH-dependent FMN reductase-like domain-containing protein</fullName>
    </recommendedName>
</protein>
<name>A0ABS8Z0Y3_9PSEU</name>
<dbReference type="Gene3D" id="3.40.50.360">
    <property type="match status" value="1"/>
</dbReference>
<dbReference type="Proteomes" id="UP001521150">
    <property type="component" value="Unassembled WGS sequence"/>
</dbReference>
<dbReference type="RefSeq" id="WP_233722682.1">
    <property type="nucleotide sequence ID" value="NZ_JAJVCN010000001.1"/>
</dbReference>
<organism evidence="2 3">
    <name type="scientific">Kibdelosporangium philippinense</name>
    <dbReference type="NCBI Taxonomy" id="211113"/>
    <lineage>
        <taxon>Bacteria</taxon>
        <taxon>Bacillati</taxon>
        <taxon>Actinomycetota</taxon>
        <taxon>Actinomycetes</taxon>
        <taxon>Pseudonocardiales</taxon>
        <taxon>Pseudonocardiaceae</taxon>
        <taxon>Kibdelosporangium</taxon>
    </lineage>
</organism>
<evidence type="ECO:0000313" key="3">
    <source>
        <dbReference type="Proteomes" id="UP001521150"/>
    </source>
</evidence>
<sequence length="82" mass="9074">MDDLRILGISGSLRARSLNTALLRATAKHAPAGIRITEYEGLADVPPYNGDLDDEAVLPTTRRYCRRRCVTFVPASRQRTAC</sequence>
<gene>
    <name evidence="2" type="ORF">LWC34_02010</name>
</gene>
<accession>A0ABS8Z0Y3</accession>
<comment type="caution">
    <text evidence="2">The sequence shown here is derived from an EMBL/GenBank/DDBJ whole genome shotgun (WGS) entry which is preliminary data.</text>
</comment>
<evidence type="ECO:0000313" key="2">
    <source>
        <dbReference type="EMBL" id="MCE7001621.1"/>
    </source>
</evidence>
<feature type="domain" description="NADPH-dependent FMN reductase-like" evidence="1">
    <location>
        <begin position="5"/>
        <end position="58"/>
    </location>
</feature>